<keyword evidence="2" id="KW-0255">Endonuclease</keyword>
<dbReference type="Proteomes" id="UP000244331">
    <property type="component" value="Segment"/>
</dbReference>
<dbReference type="PANTHER" id="PTHR33877">
    <property type="entry name" value="SLL1193 PROTEIN"/>
    <property type="match status" value="1"/>
</dbReference>
<dbReference type="Pfam" id="PF01844">
    <property type="entry name" value="HNH"/>
    <property type="match status" value="1"/>
</dbReference>
<evidence type="ECO:0000313" key="2">
    <source>
        <dbReference type="EMBL" id="AVR56176.1"/>
    </source>
</evidence>
<dbReference type="EMBL" id="MH045556">
    <property type="protein sequence ID" value="AVR56176.1"/>
    <property type="molecule type" value="Genomic_DNA"/>
</dbReference>
<dbReference type="GeneID" id="62648736"/>
<dbReference type="GO" id="GO:0008270">
    <property type="term" value="F:zinc ion binding"/>
    <property type="evidence" value="ECO:0007669"/>
    <property type="project" value="InterPro"/>
</dbReference>
<dbReference type="Gene3D" id="1.10.30.50">
    <property type="match status" value="1"/>
</dbReference>
<keyword evidence="2" id="KW-0540">Nuclease</keyword>
<dbReference type="PANTHER" id="PTHR33877:SF2">
    <property type="entry name" value="OS07G0170200 PROTEIN"/>
    <property type="match status" value="1"/>
</dbReference>
<sequence>MSEHSSRSAEYKRNRRLALDRDGWLCSYCRAELIEGKNATADHVVSKATWIREGRAGSPDALDNLVASCTSCNSSKGDRDTMPRVTYYNPRWFAGIPLAG</sequence>
<dbReference type="InterPro" id="IPR052892">
    <property type="entry name" value="NA-targeting_endonuclease"/>
</dbReference>
<dbReference type="CDD" id="cd00085">
    <property type="entry name" value="HNHc"/>
    <property type="match status" value="1"/>
</dbReference>
<gene>
    <name evidence="2" type="primary">27</name>
    <name evidence="2" type="ORF">SEA_BONAEVITAE_27</name>
</gene>
<dbReference type="SMART" id="SM00507">
    <property type="entry name" value="HNHc"/>
    <property type="match status" value="1"/>
</dbReference>
<feature type="domain" description="HNH nuclease" evidence="1">
    <location>
        <begin position="13"/>
        <end position="74"/>
    </location>
</feature>
<accession>A0A2R3ZZH6</accession>
<reference evidence="2 3" key="1">
    <citation type="submission" date="2018-03" db="EMBL/GenBank/DDBJ databases">
        <authorList>
            <person name="Stanton A.-C.J."/>
            <person name="Heskett L."/>
            <person name="Lambert A."/>
            <person name="Linder D."/>
            <person name="Novinski D."/>
            <person name="Bricker J."/>
            <person name="Garlena R.A."/>
            <person name="Russell D.A."/>
            <person name="Pope W.H."/>
            <person name="Jacobs-Sera D."/>
            <person name="Hatfull G.F."/>
        </authorList>
    </citation>
    <scope>NUCLEOTIDE SEQUENCE [LARGE SCALE GENOMIC DNA]</scope>
</reference>
<evidence type="ECO:0000313" key="3">
    <source>
        <dbReference type="Proteomes" id="UP000244331"/>
    </source>
</evidence>
<proteinExistence type="predicted"/>
<keyword evidence="2" id="KW-0378">Hydrolase</keyword>
<organism evidence="2 3">
    <name type="scientific">Microbacterium phage BonaeVitae</name>
    <dbReference type="NCBI Taxonomy" id="2126925"/>
    <lineage>
        <taxon>Viruses</taxon>
        <taxon>Duplodnaviria</taxon>
        <taxon>Heunggongvirae</taxon>
        <taxon>Uroviricota</taxon>
        <taxon>Caudoviricetes</taxon>
        <taxon>Orlajensenviridae</taxon>
        <taxon>Pelczarvirinae</taxon>
        <taxon>Bonaevitaevirus</taxon>
        <taxon>Bonaevitaevirus bonaevitae</taxon>
    </lineage>
</organism>
<name>A0A2R3ZZH6_9CAUD</name>
<dbReference type="RefSeq" id="YP_009996812.1">
    <property type="nucleotide sequence ID" value="NC_052940.1"/>
</dbReference>
<dbReference type="KEGG" id="vg:62648736"/>
<evidence type="ECO:0000259" key="1">
    <source>
        <dbReference type="SMART" id="SM00507"/>
    </source>
</evidence>
<dbReference type="GO" id="GO:0003676">
    <property type="term" value="F:nucleic acid binding"/>
    <property type="evidence" value="ECO:0007669"/>
    <property type="project" value="InterPro"/>
</dbReference>
<dbReference type="InterPro" id="IPR002711">
    <property type="entry name" value="HNH"/>
</dbReference>
<protein>
    <submittedName>
        <fullName evidence="2">HNH endonuclease</fullName>
    </submittedName>
</protein>
<dbReference type="InterPro" id="IPR003615">
    <property type="entry name" value="HNH_nuc"/>
</dbReference>
<keyword evidence="3" id="KW-1185">Reference proteome</keyword>
<dbReference type="GO" id="GO:0004519">
    <property type="term" value="F:endonuclease activity"/>
    <property type="evidence" value="ECO:0007669"/>
    <property type="project" value="UniProtKB-KW"/>
</dbReference>